<protein>
    <recommendedName>
        <fullName evidence="6">S-adenosyl-L-homocysteine hydrolase NAD binding domain-containing protein</fullName>
    </recommendedName>
</protein>
<dbReference type="PANTHER" id="PTHR23420:SF0">
    <property type="entry name" value="ADENOSYLHOMOCYSTEINASE"/>
    <property type="match status" value="1"/>
</dbReference>
<dbReference type="GO" id="GO:0033353">
    <property type="term" value="P:S-adenosylmethionine cycle"/>
    <property type="evidence" value="ECO:0007669"/>
    <property type="project" value="TreeGrafter"/>
</dbReference>
<comment type="cofactor">
    <cofactor evidence="1">
        <name>NAD(+)</name>
        <dbReference type="ChEBI" id="CHEBI:57540"/>
    </cofactor>
</comment>
<sequence>MHPLSSTFSSVARNNRSERRRLFKTHGKHGLVSGRVGVGVEAGVTLPVLDAMAHALAPDVDLGDCFLVASMHLLQDSDAVLRKLERWGLDPRNAVVLGKPYSTNLSVVACLLDRGYTVHSSSYSMDERLPLGQALEAAAIDALTATVARWAKAGGRRKILLVDDGGKLIRVAHDHFRGLVDVFASVEHTSRGIFELESTDLRMPVVDVARSWTKRNVESTYIGESVDAHLERRVGRIDPSKTALVVGYGAIGKAVAACLRRRGIEVLVHDPALRGGADAPYERLLERADMVFGCSGRTTLNEAHWPHLKDGVWLVSCSSLDLEFAAWKIRSQPRPPELVVRRDGSDLEHGSLRGQALFLGDREDPSHYWYCVSLAGRVVHLVNGGCPVNFTGAGVSLPHAKSDLTVSLLLSGIAQASNEQRIGLVPLGDEPQRLLMFLHRRAIGLGPDGADAGLGAHEGGQHGATEKADPAPSHAAVGSAAR</sequence>
<reference evidence="7 8" key="1">
    <citation type="submission" date="2015-09" db="EMBL/GenBank/DDBJ databases">
        <title>Sorangium comparison.</title>
        <authorList>
            <person name="Zaburannyi N."/>
            <person name="Bunk B."/>
            <person name="Overmann J."/>
            <person name="Mueller R."/>
        </authorList>
    </citation>
    <scope>NUCLEOTIDE SEQUENCE [LARGE SCALE GENOMIC DNA]</scope>
    <source>
        <strain evidence="7 8">So ceGT47</strain>
    </source>
</reference>
<dbReference type="GO" id="GO:0005829">
    <property type="term" value="C:cytosol"/>
    <property type="evidence" value="ECO:0007669"/>
    <property type="project" value="TreeGrafter"/>
</dbReference>
<evidence type="ECO:0000256" key="4">
    <source>
        <dbReference type="ARBA" id="ARBA00023027"/>
    </source>
</evidence>
<name>A0A4P2PTY4_SORCE</name>
<dbReference type="InterPro" id="IPR006140">
    <property type="entry name" value="D-isomer_DH_NAD-bd"/>
</dbReference>
<feature type="region of interest" description="Disordered" evidence="5">
    <location>
        <begin position="449"/>
        <end position="482"/>
    </location>
</feature>
<dbReference type="InterPro" id="IPR036291">
    <property type="entry name" value="NAD(P)-bd_dom_sf"/>
</dbReference>
<organism evidence="7 8">
    <name type="scientific">Sorangium cellulosum</name>
    <name type="common">Polyangium cellulosum</name>
    <dbReference type="NCBI Taxonomy" id="56"/>
    <lineage>
        <taxon>Bacteria</taxon>
        <taxon>Pseudomonadati</taxon>
        <taxon>Myxococcota</taxon>
        <taxon>Polyangia</taxon>
        <taxon>Polyangiales</taxon>
        <taxon>Polyangiaceae</taxon>
        <taxon>Sorangium</taxon>
    </lineage>
</organism>
<dbReference type="GO" id="GO:0004013">
    <property type="term" value="F:adenosylhomocysteinase activity"/>
    <property type="evidence" value="ECO:0007669"/>
    <property type="project" value="TreeGrafter"/>
</dbReference>
<dbReference type="PANTHER" id="PTHR23420">
    <property type="entry name" value="ADENOSYLHOMOCYSTEINASE"/>
    <property type="match status" value="1"/>
</dbReference>
<dbReference type="SUPFAM" id="SSF52283">
    <property type="entry name" value="Formate/glycerate dehydrogenase catalytic domain-like"/>
    <property type="match status" value="1"/>
</dbReference>
<evidence type="ECO:0000313" key="8">
    <source>
        <dbReference type="Proteomes" id="UP000295781"/>
    </source>
</evidence>
<evidence type="ECO:0000259" key="6">
    <source>
        <dbReference type="SMART" id="SM00997"/>
    </source>
</evidence>
<evidence type="ECO:0000256" key="5">
    <source>
        <dbReference type="SAM" id="MobiDB-lite"/>
    </source>
</evidence>
<dbReference type="SUPFAM" id="SSF51735">
    <property type="entry name" value="NAD(P)-binding Rossmann-fold domains"/>
    <property type="match status" value="1"/>
</dbReference>
<comment type="similarity">
    <text evidence="2">Belongs to the adenosylhomocysteinase family.</text>
</comment>
<keyword evidence="4" id="KW-0520">NAD</keyword>
<dbReference type="Pfam" id="PF02826">
    <property type="entry name" value="2-Hacid_dh_C"/>
    <property type="match status" value="1"/>
</dbReference>
<dbReference type="Gene3D" id="3.40.50.720">
    <property type="entry name" value="NAD(P)-binding Rossmann-like Domain"/>
    <property type="match status" value="1"/>
</dbReference>
<dbReference type="InterPro" id="IPR042172">
    <property type="entry name" value="Adenosylhomocyst_ase-like_sf"/>
</dbReference>
<dbReference type="AlphaFoldDB" id="A0A4P2PTY4"/>
<proteinExistence type="inferred from homology"/>
<evidence type="ECO:0000256" key="1">
    <source>
        <dbReference type="ARBA" id="ARBA00001911"/>
    </source>
</evidence>
<dbReference type="GO" id="GO:0051287">
    <property type="term" value="F:NAD binding"/>
    <property type="evidence" value="ECO:0007669"/>
    <property type="project" value="InterPro"/>
</dbReference>
<feature type="domain" description="S-adenosyl-L-homocysteine hydrolase NAD binding" evidence="6">
    <location>
        <begin position="219"/>
        <end position="395"/>
    </location>
</feature>
<dbReference type="SMART" id="SM00997">
    <property type="entry name" value="AdoHcyase_NAD"/>
    <property type="match status" value="1"/>
</dbReference>
<dbReference type="InterPro" id="IPR015878">
    <property type="entry name" value="Ado_hCys_hydrolase_NAD-bd"/>
</dbReference>
<dbReference type="Proteomes" id="UP000295781">
    <property type="component" value="Chromosome"/>
</dbReference>
<dbReference type="GO" id="GO:0006730">
    <property type="term" value="P:one-carbon metabolic process"/>
    <property type="evidence" value="ECO:0007669"/>
    <property type="project" value="UniProtKB-KW"/>
</dbReference>
<evidence type="ECO:0000256" key="2">
    <source>
        <dbReference type="ARBA" id="ARBA00007122"/>
    </source>
</evidence>
<dbReference type="InterPro" id="IPR000043">
    <property type="entry name" value="Adenosylhomocysteinase-like"/>
</dbReference>
<gene>
    <name evidence="7" type="ORF">SOCEGT47_005470</name>
</gene>
<dbReference type="Gene3D" id="3.40.50.1480">
    <property type="entry name" value="Adenosylhomocysteinase-like"/>
    <property type="match status" value="1"/>
</dbReference>
<accession>A0A4P2PTY4</accession>
<evidence type="ECO:0000256" key="3">
    <source>
        <dbReference type="ARBA" id="ARBA00022563"/>
    </source>
</evidence>
<dbReference type="EMBL" id="CP012670">
    <property type="protein sequence ID" value="AUX20084.1"/>
    <property type="molecule type" value="Genomic_DNA"/>
</dbReference>
<evidence type="ECO:0000313" key="7">
    <source>
        <dbReference type="EMBL" id="AUX20084.1"/>
    </source>
</evidence>
<keyword evidence="3" id="KW-0554">One-carbon metabolism</keyword>